<keyword evidence="2" id="KW-0731">Sigma factor</keyword>
<dbReference type="RefSeq" id="WP_106394518.1">
    <property type="nucleotide sequence ID" value="NZ_PVNK01000232.1"/>
</dbReference>
<dbReference type="PANTHER" id="PTHR30385">
    <property type="entry name" value="SIGMA FACTOR F FLAGELLAR"/>
    <property type="match status" value="1"/>
</dbReference>
<dbReference type="SUPFAM" id="SSF88659">
    <property type="entry name" value="Sigma3 and sigma4 domains of RNA polymerase sigma factors"/>
    <property type="match status" value="1"/>
</dbReference>
<sequence length="229" mass="25752">MSSSSTVAAEDDTKLVAAALGNESGARRRLADRLLDAVQREVAFVLRRHAAAAGRDPGQELRDMVQEVLVALFERDAKELRRWDPQRGRSLDSFVRLVARRRVARILGQRRGNPWADVPMDPRSIEDDPAADDRAQGLARQLEQRNELGALLDALYAKMSARDVELFDLLFVQERDPKQVAEALGMTRQAVNAWSYRTRKLARSLITHTVNPPSSPARRLAKEKVDHGR</sequence>
<dbReference type="NCBIfam" id="TIGR02937">
    <property type="entry name" value="sigma70-ECF"/>
    <property type="match status" value="1"/>
</dbReference>
<organism evidence="6 7">
    <name type="scientific">Enhygromyxa salina</name>
    <dbReference type="NCBI Taxonomy" id="215803"/>
    <lineage>
        <taxon>Bacteria</taxon>
        <taxon>Pseudomonadati</taxon>
        <taxon>Myxococcota</taxon>
        <taxon>Polyangia</taxon>
        <taxon>Nannocystales</taxon>
        <taxon>Nannocystaceae</taxon>
        <taxon>Enhygromyxa</taxon>
    </lineage>
</organism>
<dbReference type="InterPro" id="IPR036388">
    <property type="entry name" value="WH-like_DNA-bd_sf"/>
</dbReference>
<evidence type="ECO:0000256" key="3">
    <source>
        <dbReference type="ARBA" id="ARBA00023125"/>
    </source>
</evidence>
<protein>
    <submittedName>
        <fullName evidence="6">Uncharacterized protein</fullName>
    </submittedName>
</protein>
<evidence type="ECO:0000256" key="1">
    <source>
        <dbReference type="ARBA" id="ARBA00023015"/>
    </source>
</evidence>
<keyword evidence="3" id="KW-0238">DNA-binding</keyword>
<feature type="region of interest" description="Disordered" evidence="5">
    <location>
        <begin position="208"/>
        <end position="229"/>
    </location>
</feature>
<evidence type="ECO:0000313" key="6">
    <source>
        <dbReference type="EMBL" id="PRP91716.1"/>
    </source>
</evidence>
<dbReference type="GO" id="GO:0016987">
    <property type="term" value="F:sigma factor activity"/>
    <property type="evidence" value="ECO:0007669"/>
    <property type="project" value="UniProtKB-KW"/>
</dbReference>
<name>A0A2S9XFS4_9BACT</name>
<dbReference type="EMBL" id="PVNK01000232">
    <property type="protein sequence ID" value="PRP91716.1"/>
    <property type="molecule type" value="Genomic_DNA"/>
</dbReference>
<dbReference type="Proteomes" id="UP000237968">
    <property type="component" value="Unassembled WGS sequence"/>
</dbReference>
<dbReference type="GO" id="GO:0006352">
    <property type="term" value="P:DNA-templated transcription initiation"/>
    <property type="evidence" value="ECO:0007669"/>
    <property type="project" value="InterPro"/>
</dbReference>
<dbReference type="Gene3D" id="1.10.1740.10">
    <property type="match status" value="1"/>
</dbReference>
<evidence type="ECO:0000256" key="4">
    <source>
        <dbReference type="ARBA" id="ARBA00023163"/>
    </source>
</evidence>
<keyword evidence="4" id="KW-0804">Transcription</keyword>
<evidence type="ECO:0000256" key="2">
    <source>
        <dbReference type="ARBA" id="ARBA00023082"/>
    </source>
</evidence>
<dbReference type="InterPro" id="IPR013325">
    <property type="entry name" value="RNA_pol_sigma_r2"/>
</dbReference>
<gene>
    <name evidence="6" type="ORF">ENSA5_52960</name>
</gene>
<dbReference type="PANTHER" id="PTHR30385:SF8">
    <property type="entry name" value="RNA POLYMERASE SIGMA-E FACTOR"/>
    <property type="match status" value="1"/>
</dbReference>
<dbReference type="GO" id="GO:0003677">
    <property type="term" value="F:DNA binding"/>
    <property type="evidence" value="ECO:0007669"/>
    <property type="project" value="UniProtKB-KW"/>
</dbReference>
<evidence type="ECO:0000313" key="7">
    <source>
        <dbReference type="Proteomes" id="UP000237968"/>
    </source>
</evidence>
<comment type="caution">
    <text evidence="6">The sequence shown here is derived from an EMBL/GenBank/DDBJ whole genome shotgun (WGS) entry which is preliminary data.</text>
</comment>
<reference evidence="6 7" key="1">
    <citation type="submission" date="2018-03" db="EMBL/GenBank/DDBJ databases">
        <title>Draft Genome Sequences of the Obligatory Marine Myxobacteria Enhygromyxa salina SWB005.</title>
        <authorList>
            <person name="Poehlein A."/>
            <person name="Moghaddam J.A."/>
            <person name="Harms H."/>
            <person name="Alanjari M."/>
            <person name="Koenig G.M."/>
            <person name="Daniel R."/>
            <person name="Schaeberle T.F."/>
        </authorList>
    </citation>
    <scope>NUCLEOTIDE SEQUENCE [LARGE SCALE GENOMIC DNA]</scope>
    <source>
        <strain evidence="6 7">SWB005</strain>
    </source>
</reference>
<dbReference type="InterPro" id="IPR014284">
    <property type="entry name" value="RNA_pol_sigma-70_dom"/>
</dbReference>
<keyword evidence="7" id="KW-1185">Reference proteome</keyword>
<evidence type="ECO:0000256" key="5">
    <source>
        <dbReference type="SAM" id="MobiDB-lite"/>
    </source>
</evidence>
<keyword evidence="1" id="KW-0805">Transcription regulation</keyword>
<dbReference type="SUPFAM" id="SSF88946">
    <property type="entry name" value="Sigma2 domain of RNA polymerase sigma factors"/>
    <property type="match status" value="1"/>
</dbReference>
<proteinExistence type="predicted"/>
<accession>A0A2S9XFS4</accession>
<dbReference type="AlphaFoldDB" id="A0A2S9XFS4"/>
<dbReference type="OrthoDB" id="5513017at2"/>
<dbReference type="Gene3D" id="1.10.10.10">
    <property type="entry name" value="Winged helix-like DNA-binding domain superfamily/Winged helix DNA-binding domain"/>
    <property type="match status" value="1"/>
</dbReference>
<dbReference type="InterPro" id="IPR013324">
    <property type="entry name" value="RNA_pol_sigma_r3/r4-like"/>
</dbReference>
<feature type="compositionally biased region" description="Basic and acidic residues" evidence="5">
    <location>
        <begin position="220"/>
        <end position="229"/>
    </location>
</feature>